<organism evidence="2 3">
    <name type="scientific">Cytospora mali</name>
    <name type="common">Apple Valsa canker fungus</name>
    <name type="synonym">Valsa mali</name>
    <dbReference type="NCBI Taxonomy" id="578113"/>
    <lineage>
        <taxon>Eukaryota</taxon>
        <taxon>Fungi</taxon>
        <taxon>Dikarya</taxon>
        <taxon>Ascomycota</taxon>
        <taxon>Pezizomycotina</taxon>
        <taxon>Sordariomycetes</taxon>
        <taxon>Sordariomycetidae</taxon>
        <taxon>Diaporthales</taxon>
        <taxon>Cytosporaceae</taxon>
        <taxon>Cytospora</taxon>
    </lineage>
</organism>
<feature type="region of interest" description="Disordered" evidence="1">
    <location>
        <begin position="37"/>
        <end position="106"/>
    </location>
</feature>
<evidence type="ECO:0000256" key="1">
    <source>
        <dbReference type="SAM" id="MobiDB-lite"/>
    </source>
</evidence>
<keyword evidence="3" id="KW-1185">Reference proteome</keyword>
<protein>
    <submittedName>
        <fullName evidence="2">Uncharacterized protein</fullName>
    </submittedName>
</protein>
<dbReference type="AlphaFoldDB" id="A0A194UZL7"/>
<sequence>MGKPYPDSLQRAIALSRPTTNSSISGQHPGVHIYLATQKDSRGPSLTVECTEPRSKGSGAAGKTLNTAEKDAAQLSEWASTRKSSEQDQKPREQCSAWPKQLRERPRIGAIANPHWDENPRHLEPTDVRFLGQSRTYEHALSINPGNNPSQ</sequence>
<dbReference type="EMBL" id="KN714695">
    <property type="protein sequence ID" value="KUI57056.1"/>
    <property type="molecule type" value="Genomic_DNA"/>
</dbReference>
<reference evidence="3" key="1">
    <citation type="submission" date="2014-12" db="EMBL/GenBank/DDBJ databases">
        <title>Genome Sequence of Valsa Canker Pathogens Uncovers a Specific Adaption of Colonization on Woody Bark.</title>
        <authorList>
            <person name="Yin Z."/>
            <person name="Liu H."/>
            <person name="Gao X."/>
            <person name="Li Z."/>
            <person name="Song N."/>
            <person name="Ke X."/>
            <person name="Dai Q."/>
            <person name="Wu Y."/>
            <person name="Sun Y."/>
            <person name="Xu J.-R."/>
            <person name="Kang Z.K."/>
            <person name="Wang L."/>
            <person name="Huang L."/>
        </authorList>
    </citation>
    <scope>NUCLEOTIDE SEQUENCE [LARGE SCALE GENOMIC DNA]</scope>
    <source>
        <strain evidence="3">SXYL134</strain>
    </source>
</reference>
<name>A0A194UZL7_CYTMA</name>
<feature type="compositionally biased region" description="Basic and acidic residues" evidence="1">
    <location>
        <begin position="83"/>
        <end position="93"/>
    </location>
</feature>
<accession>A0A194UZL7</accession>
<gene>
    <name evidence="2" type="ORF">VP1G_04366</name>
</gene>
<evidence type="ECO:0000313" key="3">
    <source>
        <dbReference type="Proteomes" id="UP000078576"/>
    </source>
</evidence>
<proteinExistence type="predicted"/>
<evidence type="ECO:0000313" key="2">
    <source>
        <dbReference type="EMBL" id="KUI57056.1"/>
    </source>
</evidence>
<dbReference type="Proteomes" id="UP000078576">
    <property type="component" value="Unassembled WGS sequence"/>
</dbReference>